<dbReference type="GO" id="GO:0035457">
    <property type="term" value="P:cellular response to interferon-alpha"/>
    <property type="evidence" value="ECO:0007669"/>
    <property type="project" value="UniProtKB-ARBA"/>
</dbReference>
<organism evidence="9 10">
    <name type="scientific">Myodes glareolus</name>
    <name type="common">Bank vole</name>
    <name type="synonym">Clethrionomys glareolus</name>
    <dbReference type="NCBI Taxonomy" id="447135"/>
    <lineage>
        <taxon>Eukaryota</taxon>
        <taxon>Metazoa</taxon>
        <taxon>Chordata</taxon>
        <taxon>Craniata</taxon>
        <taxon>Vertebrata</taxon>
        <taxon>Euteleostomi</taxon>
        <taxon>Mammalia</taxon>
        <taxon>Eutheria</taxon>
        <taxon>Euarchontoglires</taxon>
        <taxon>Glires</taxon>
        <taxon>Rodentia</taxon>
        <taxon>Myomorpha</taxon>
        <taxon>Muroidea</taxon>
        <taxon>Cricetidae</taxon>
        <taxon>Arvicolinae</taxon>
        <taxon>Myodes</taxon>
    </lineage>
</organism>
<dbReference type="GO" id="GO:0051607">
    <property type="term" value="P:defense response to virus"/>
    <property type="evidence" value="ECO:0007669"/>
    <property type="project" value="UniProtKB-KW"/>
</dbReference>
<evidence type="ECO:0000256" key="5">
    <source>
        <dbReference type="ARBA" id="ARBA00022884"/>
    </source>
</evidence>
<comment type="caution">
    <text evidence="9">The sequence shown here is derived from an EMBL/GenBank/DDBJ whole genome shotgun (WGS) entry which is preliminary data.</text>
</comment>
<evidence type="ECO:0000256" key="1">
    <source>
        <dbReference type="ARBA" id="ARBA00022588"/>
    </source>
</evidence>
<dbReference type="PANTHER" id="PTHR10271:SF16">
    <property type="entry name" value="INTERFERON-INDUCED PROTEIN WITH TETRATRICOPEPTIDE REPEATS 1B"/>
    <property type="match status" value="1"/>
</dbReference>
<evidence type="ECO:0000256" key="6">
    <source>
        <dbReference type="ARBA" id="ARBA00023118"/>
    </source>
</evidence>
<comment type="similarity">
    <text evidence="7">Belongs to the IFIT family.</text>
</comment>
<keyword evidence="2" id="KW-0677">Repeat</keyword>
<sequence length="466" mass="54303">MYSEEPHRTLIHNSLHELSCHFTWTLIIEDADMPDLERRIIDKDLPDPNHSLRMLNLLAYVRHLTGQHEEALQSLNEAEALIQEEPLGKRSLVTWGNCAWVHYHMGTLAEAQTYLDKVENTCKEFASPFRYRMECAEMHCEEGWALLKCGKQNYRRAMECFAKALEAEPENPEYSTGYAIAAYRQDFNDSSISLEPLKKAVRLNPEDPYIKVLLALKLQNLGKSDEAIMYVEEARDNISSQTYVFGYLAKFYQLEGFVEEALHFLDIALQAKPFSAFLHYQTGRCYKKQLIQIKNATNMQPRGQDRERADQSIHLAMDHFQKTLELKPTYETAYLHLAEMYIEIGQLEEAEENFQKALSMRGTDATIQQDIHYRYGRFQLYQKRSEETAITHFIKGLKIEVTSSYAKDKLLKALKQLAERRIRRNFRVVEGFGLLGFVYRLSGDTSKALEYYEKALRLTERLNPEF</sequence>
<dbReference type="InterPro" id="IPR019734">
    <property type="entry name" value="TPR_rpt"/>
</dbReference>
<dbReference type="Pfam" id="PF13424">
    <property type="entry name" value="TPR_12"/>
    <property type="match status" value="1"/>
</dbReference>
<keyword evidence="4" id="KW-0391">Immunity</keyword>
<dbReference type="InterPro" id="IPR011990">
    <property type="entry name" value="TPR-like_helical_dom_sf"/>
</dbReference>
<proteinExistence type="inferred from homology"/>
<dbReference type="GO" id="GO:0003723">
    <property type="term" value="F:RNA binding"/>
    <property type="evidence" value="ECO:0007669"/>
    <property type="project" value="UniProtKB-KW"/>
</dbReference>
<keyword evidence="5" id="KW-0694">RNA-binding</keyword>
<dbReference type="GO" id="GO:0045087">
    <property type="term" value="P:innate immune response"/>
    <property type="evidence" value="ECO:0007669"/>
    <property type="project" value="UniProtKB-KW"/>
</dbReference>
<evidence type="ECO:0000256" key="2">
    <source>
        <dbReference type="ARBA" id="ARBA00022737"/>
    </source>
</evidence>
<dbReference type="SUPFAM" id="SSF81901">
    <property type="entry name" value="HCP-like"/>
    <property type="match status" value="1"/>
</dbReference>
<dbReference type="GO" id="GO:0005829">
    <property type="term" value="C:cytosol"/>
    <property type="evidence" value="ECO:0007669"/>
    <property type="project" value="TreeGrafter"/>
</dbReference>
<feature type="repeat" description="TPR" evidence="8">
    <location>
        <begin position="331"/>
        <end position="364"/>
    </location>
</feature>
<dbReference type="Pfam" id="PF13181">
    <property type="entry name" value="TPR_8"/>
    <property type="match status" value="1"/>
</dbReference>
<dbReference type="Pfam" id="PF13432">
    <property type="entry name" value="TPR_16"/>
    <property type="match status" value="1"/>
</dbReference>
<reference evidence="9 10" key="1">
    <citation type="journal article" date="2023" name="bioRxiv">
        <title>Conserved and derived expression patterns and positive selection on dental genes reveal complex evolutionary context of ever-growing rodent molars.</title>
        <authorList>
            <person name="Calamari Z.T."/>
            <person name="Song A."/>
            <person name="Cohen E."/>
            <person name="Akter M."/>
            <person name="Roy R.D."/>
            <person name="Hallikas O."/>
            <person name="Christensen M.M."/>
            <person name="Li P."/>
            <person name="Marangoni P."/>
            <person name="Jernvall J."/>
            <person name="Klein O.D."/>
        </authorList>
    </citation>
    <scope>NUCLEOTIDE SEQUENCE [LARGE SCALE GENOMIC DNA]</scope>
    <source>
        <strain evidence="9">V071</strain>
    </source>
</reference>
<dbReference type="Proteomes" id="UP001488838">
    <property type="component" value="Unassembled WGS sequence"/>
</dbReference>
<keyword evidence="10" id="KW-1185">Reference proteome</keyword>
<dbReference type="Pfam" id="PF07719">
    <property type="entry name" value="TPR_2"/>
    <property type="match status" value="1"/>
</dbReference>
<dbReference type="FunFam" id="1.25.40.10:FF:000036">
    <property type="entry name" value="interferon-induced protein with tetratricopeptide repeats 5"/>
    <property type="match status" value="1"/>
</dbReference>
<dbReference type="EMBL" id="JBBHLL010000172">
    <property type="protein sequence ID" value="KAK7811503.1"/>
    <property type="molecule type" value="Genomic_DNA"/>
</dbReference>
<evidence type="ECO:0000256" key="8">
    <source>
        <dbReference type="PROSITE-ProRule" id="PRU00339"/>
    </source>
</evidence>
<dbReference type="SMART" id="SM00028">
    <property type="entry name" value="TPR"/>
    <property type="match status" value="7"/>
</dbReference>
<evidence type="ECO:0000313" key="9">
    <source>
        <dbReference type="EMBL" id="KAK7811503.1"/>
    </source>
</evidence>
<dbReference type="InterPro" id="IPR013105">
    <property type="entry name" value="TPR_2"/>
</dbReference>
<protein>
    <submittedName>
        <fullName evidence="9">Uncharacterized protein</fullName>
    </submittedName>
</protein>
<evidence type="ECO:0000256" key="3">
    <source>
        <dbReference type="ARBA" id="ARBA00022803"/>
    </source>
</evidence>
<dbReference type="Gene3D" id="1.25.40.10">
    <property type="entry name" value="Tetratricopeptide repeat domain"/>
    <property type="match status" value="3"/>
</dbReference>
<feature type="repeat" description="TPR" evidence="8">
    <location>
        <begin position="429"/>
        <end position="462"/>
    </location>
</feature>
<dbReference type="PROSITE" id="PS50293">
    <property type="entry name" value="TPR_REGION"/>
    <property type="match status" value="1"/>
</dbReference>
<evidence type="ECO:0000256" key="7">
    <source>
        <dbReference type="ARBA" id="ARBA00038336"/>
    </source>
</evidence>
<keyword evidence="1" id="KW-0399">Innate immunity</keyword>
<keyword evidence="6" id="KW-0051">Antiviral defense</keyword>
<evidence type="ECO:0000313" key="10">
    <source>
        <dbReference type="Proteomes" id="UP001488838"/>
    </source>
</evidence>
<dbReference type="PROSITE" id="PS50005">
    <property type="entry name" value="TPR"/>
    <property type="match status" value="2"/>
</dbReference>
<gene>
    <name evidence="9" type="ORF">U0070_008704</name>
</gene>
<name>A0AAW0IAQ8_MYOGA</name>
<keyword evidence="3 8" id="KW-0802">TPR repeat</keyword>
<dbReference type="SUPFAM" id="SSF48452">
    <property type="entry name" value="TPR-like"/>
    <property type="match status" value="1"/>
</dbReference>
<accession>A0AAW0IAQ8</accession>
<evidence type="ECO:0000256" key="4">
    <source>
        <dbReference type="ARBA" id="ARBA00022859"/>
    </source>
</evidence>
<dbReference type="AlphaFoldDB" id="A0AAW0IAQ8"/>
<dbReference type="PANTHER" id="PTHR10271">
    <property type="entry name" value="INTERFERON-INDUCED PROTEIN WITH TETRATRICOPEPTIDE REPEATS"/>
    <property type="match status" value="1"/>
</dbReference>